<comment type="similarity">
    <text evidence="6">Belongs to the dispatched family.</text>
</comment>
<dbReference type="AlphaFoldDB" id="A0A158QBE8"/>
<sequence length="869" mass="99444">LEKLSARVTYKNFGVKGFESRSTYLSNNQLAISNAIQSQLDQYPTSDLVRQRRQYEERITKRESEIERYLNTPCKQYSLTGSHIRYEYIEVFSKIIFELHSMEQLFQLNTMQRLCNVDETVNKLFQQEYPENKNYKRLLFSYNLPLYAMCTADVQQPANCSDLNQTLLNSFATAMSQCLNSAKLENCPEPYLSQAAKLLFSKKSYQISSNKLNKPFHIAVILPVDASYSYYKFYERLLKQLKESFDDSNLKFVGAYFNVKPQTFERLVINDIIYGVIAAIMRMQFFPFLNLMAIVLIIAVGADDVFIFLHQFRQGLEVIFVALVAVLLQILKCNPFVMKEMFTDRLQLENQLQSAMNAALAHAALAMFVTSATTAIAFFTNFISSIIVLKCFGLYAGTTMLINYLFVITALPAIIIVCEKRRIKNQHKYYLSKFNLIWDTIKNEVSNMTEKACVDWPPKIVSLTRFILIPLSVIILVITIYAIVKKPGVRLPENNSMQLLRSEHPYEWFDENAEQLFDFAVGSKRKMNIIAGWGIKPTFTASRVNPYSRGELSVNDAFPEVLSKNLLQFANLVQSLVERYGNSRPKDLWISRFIEWANNSDANCKLLLAEGTKNFSLLYKCFLDFGKKNPTNRIYTQSLETLDGPLYVSNGRLVGYLLLTQSKYEFSLIYRKMKQFYLFVDKVERWIKNESFEASLHPIITGPPESTILYDLLEQIPQNTIISVFVSLGISMAVITATTFRLSLSFLTIICISLIVLMTIATVLWIGWSINVVEATIIVLTIGMSFDYTLHYAVSFRSLGVQNYFRPVYAHVTVPVLMSALSTFVAGAALVFANTQPFFELGLFLMIVTTASAFVAKFVFPSYVTTFLR</sequence>
<dbReference type="GO" id="GO:0016020">
    <property type="term" value="C:membrane"/>
    <property type="evidence" value="ECO:0007669"/>
    <property type="project" value="UniProtKB-SubCell"/>
</dbReference>
<dbReference type="InterPro" id="IPR052081">
    <property type="entry name" value="Dispatched_Hh_regulator"/>
</dbReference>
<dbReference type="PANTHER" id="PTHR45951:SF3">
    <property type="entry name" value="PROTEIN DISPATCHED"/>
    <property type="match status" value="1"/>
</dbReference>
<keyword evidence="2" id="KW-0812">Transmembrane</keyword>
<organism evidence="8">
    <name type="scientific">Enterobius vermicularis</name>
    <name type="common">Human pinworm</name>
    <dbReference type="NCBI Taxonomy" id="51028"/>
    <lineage>
        <taxon>Eukaryota</taxon>
        <taxon>Metazoa</taxon>
        <taxon>Ecdysozoa</taxon>
        <taxon>Nematoda</taxon>
        <taxon>Chromadorea</taxon>
        <taxon>Rhabditida</taxon>
        <taxon>Spirurina</taxon>
        <taxon>Oxyuridomorpha</taxon>
        <taxon>Oxyuroidea</taxon>
        <taxon>Oxyuridae</taxon>
        <taxon>Enterobius</taxon>
    </lineage>
</organism>
<feature type="domain" description="SSD" evidence="7">
    <location>
        <begin position="284"/>
        <end position="417"/>
    </location>
</feature>
<dbReference type="GO" id="GO:0022857">
    <property type="term" value="F:transmembrane transporter activity"/>
    <property type="evidence" value="ECO:0007669"/>
    <property type="project" value="TreeGrafter"/>
</dbReference>
<comment type="subcellular location">
    <subcellularLocation>
        <location evidence="1">Membrane</location>
        <topology evidence="1">Multi-pass membrane protein</topology>
    </subcellularLocation>
</comment>
<dbReference type="InterPro" id="IPR053958">
    <property type="entry name" value="HMGCR/SNAP/NPC1-like_SSD"/>
</dbReference>
<dbReference type="Pfam" id="PF12349">
    <property type="entry name" value="Sterol-sensing"/>
    <property type="match status" value="1"/>
</dbReference>
<evidence type="ECO:0000256" key="4">
    <source>
        <dbReference type="ARBA" id="ARBA00023136"/>
    </source>
</evidence>
<keyword evidence="4" id="KW-0472">Membrane</keyword>
<keyword evidence="5" id="KW-0325">Glycoprotein</keyword>
<name>A0A158QBE8_ENTVE</name>
<dbReference type="WBParaSite" id="EVEC_0000941201-mRNA-1">
    <property type="protein sequence ID" value="EVEC_0000941201-mRNA-1"/>
    <property type="gene ID" value="EVEC_0000941201"/>
</dbReference>
<evidence type="ECO:0000313" key="8">
    <source>
        <dbReference type="WBParaSite" id="EVEC_0000941201-mRNA-1"/>
    </source>
</evidence>
<dbReference type="InterPro" id="IPR000731">
    <property type="entry name" value="SSD"/>
</dbReference>
<dbReference type="SUPFAM" id="SSF82866">
    <property type="entry name" value="Multidrug efflux transporter AcrB transmembrane domain"/>
    <property type="match status" value="2"/>
</dbReference>
<reference evidence="8" key="1">
    <citation type="submission" date="2016-04" db="UniProtKB">
        <authorList>
            <consortium name="WormBaseParasite"/>
        </authorList>
    </citation>
    <scope>IDENTIFICATION</scope>
</reference>
<proteinExistence type="inferred from homology"/>
<protein>
    <submittedName>
        <fullName evidence="8">SSD domain-containing protein</fullName>
    </submittedName>
</protein>
<evidence type="ECO:0000256" key="3">
    <source>
        <dbReference type="ARBA" id="ARBA00022989"/>
    </source>
</evidence>
<keyword evidence="3" id="KW-1133">Transmembrane helix</keyword>
<accession>A0A158QBE8</accession>
<evidence type="ECO:0000256" key="1">
    <source>
        <dbReference type="ARBA" id="ARBA00004141"/>
    </source>
</evidence>
<evidence type="ECO:0000256" key="2">
    <source>
        <dbReference type="ARBA" id="ARBA00022692"/>
    </source>
</evidence>
<evidence type="ECO:0000256" key="6">
    <source>
        <dbReference type="ARBA" id="ARBA00038046"/>
    </source>
</evidence>
<dbReference type="GO" id="GO:0007224">
    <property type="term" value="P:smoothened signaling pathway"/>
    <property type="evidence" value="ECO:0007669"/>
    <property type="project" value="TreeGrafter"/>
</dbReference>
<dbReference type="PROSITE" id="PS50156">
    <property type="entry name" value="SSD"/>
    <property type="match status" value="1"/>
</dbReference>
<evidence type="ECO:0000256" key="5">
    <source>
        <dbReference type="ARBA" id="ARBA00023180"/>
    </source>
</evidence>
<dbReference type="PANTHER" id="PTHR45951">
    <property type="entry name" value="PROTEIN DISPATCHED-RELATED"/>
    <property type="match status" value="1"/>
</dbReference>
<evidence type="ECO:0000259" key="7">
    <source>
        <dbReference type="PROSITE" id="PS50156"/>
    </source>
</evidence>
<dbReference type="Gene3D" id="1.20.1640.10">
    <property type="entry name" value="Multidrug efflux transporter AcrB transmembrane domain"/>
    <property type="match status" value="2"/>
</dbReference>